<dbReference type="Gene3D" id="2.60.120.620">
    <property type="entry name" value="q2cbj1_9rhob like domain"/>
    <property type="match status" value="1"/>
</dbReference>
<name>A0A9W7KWJ8_9STRA</name>
<dbReference type="InterPro" id="IPR008775">
    <property type="entry name" value="Phytyl_CoA_dOase-like"/>
</dbReference>
<dbReference type="Proteomes" id="UP001165122">
    <property type="component" value="Unassembled WGS sequence"/>
</dbReference>
<dbReference type="PANTHER" id="PTHR40128">
    <property type="entry name" value="EXPRESSED PROTEIN"/>
    <property type="match status" value="1"/>
</dbReference>
<dbReference type="OrthoDB" id="2328924at2759"/>
<proteinExistence type="predicted"/>
<protein>
    <recommendedName>
        <fullName evidence="3">Phytanoyl-CoA dioxygenase</fullName>
    </recommendedName>
</protein>
<gene>
    <name evidence="1" type="ORF">TrLO_g947</name>
</gene>
<dbReference type="Pfam" id="PF05721">
    <property type="entry name" value="PhyH"/>
    <property type="match status" value="1"/>
</dbReference>
<accession>A0A9W7KWJ8</accession>
<dbReference type="SUPFAM" id="SSF51197">
    <property type="entry name" value="Clavaminate synthase-like"/>
    <property type="match status" value="1"/>
</dbReference>
<organism evidence="1 2">
    <name type="scientific">Triparma laevis f. longispina</name>
    <dbReference type="NCBI Taxonomy" id="1714387"/>
    <lineage>
        <taxon>Eukaryota</taxon>
        <taxon>Sar</taxon>
        <taxon>Stramenopiles</taxon>
        <taxon>Ochrophyta</taxon>
        <taxon>Bolidophyceae</taxon>
        <taxon>Parmales</taxon>
        <taxon>Triparmaceae</taxon>
        <taxon>Triparma</taxon>
    </lineage>
</organism>
<evidence type="ECO:0008006" key="3">
    <source>
        <dbReference type="Google" id="ProtNLM"/>
    </source>
</evidence>
<reference evidence="2" key="1">
    <citation type="journal article" date="2023" name="Commun. Biol.">
        <title>Genome analysis of Parmales, the sister group of diatoms, reveals the evolutionary specialization of diatoms from phago-mixotrophs to photoautotrophs.</title>
        <authorList>
            <person name="Ban H."/>
            <person name="Sato S."/>
            <person name="Yoshikawa S."/>
            <person name="Yamada K."/>
            <person name="Nakamura Y."/>
            <person name="Ichinomiya M."/>
            <person name="Sato N."/>
            <person name="Blanc-Mathieu R."/>
            <person name="Endo H."/>
            <person name="Kuwata A."/>
            <person name="Ogata H."/>
        </authorList>
    </citation>
    <scope>NUCLEOTIDE SEQUENCE [LARGE SCALE GENOMIC DNA]</scope>
    <source>
        <strain evidence="2">NIES 3700</strain>
    </source>
</reference>
<sequence length="344" mass="36905">MFPGPHLGHLRRSTVAGSVTGAAVGSTYAELRARLAEDGYLYMKGLNDRATTLAARDVVLDHFAEQGGVLVGKDVAPRQEGVLEARCGVGCVPFMEGANAVTHHKAVLGGVLESTAMRQFFDGLFGSESRTFDFKWLRGVPTGRFTGAHSDIVYMGRGTPELITSWLPFGENPVEMGTLAILAGSHNLPGFAQLRETYGAMDHERDRLDGTGWLTMDPAEPARFGGKWLTADFEPGDVLIFGMQTMHMSTTNVTGCVRISCDVRWQAAAEPADPRYVGEIDIASFTKAGLGKEGVDAGERGGGEEEQEAAEPKVMIGELKAKWGIVPDEAEMTAVWEAAAAVKI</sequence>
<dbReference type="EMBL" id="BRXW01000200">
    <property type="protein sequence ID" value="GMI13851.1"/>
    <property type="molecule type" value="Genomic_DNA"/>
</dbReference>
<evidence type="ECO:0000313" key="2">
    <source>
        <dbReference type="Proteomes" id="UP001165122"/>
    </source>
</evidence>
<comment type="caution">
    <text evidence="1">The sequence shown here is derived from an EMBL/GenBank/DDBJ whole genome shotgun (WGS) entry which is preliminary data.</text>
</comment>
<evidence type="ECO:0000313" key="1">
    <source>
        <dbReference type="EMBL" id="GMI13851.1"/>
    </source>
</evidence>
<dbReference type="PANTHER" id="PTHR40128:SF1">
    <property type="entry name" value="PHYTANOYL-COA HYDROXYLASE"/>
    <property type="match status" value="1"/>
</dbReference>
<keyword evidence="2" id="KW-1185">Reference proteome</keyword>
<dbReference type="AlphaFoldDB" id="A0A9W7KWJ8"/>